<evidence type="ECO:0000259" key="10">
    <source>
        <dbReference type="Pfam" id="PF00590"/>
    </source>
</evidence>
<dbReference type="Gene3D" id="3.40.50.10090">
    <property type="match status" value="2"/>
</dbReference>
<dbReference type="Proteomes" id="UP000237968">
    <property type="component" value="Unassembled WGS sequence"/>
</dbReference>
<dbReference type="PANTHER" id="PTHR45790">
    <property type="entry name" value="SIROHEME SYNTHASE-RELATED"/>
    <property type="match status" value="1"/>
</dbReference>
<dbReference type="GO" id="GO:0032259">
    <property type="term" value="P:methylation"/>
    <property type="evidence" value="ECO:0007669"/>
    <property type="project" value="UniProtKB-KW"/>
</dbReference>
<evidence type="ECO:0000256" key="8">
    <source>
        <dbReference type="ARBA" id="ARBA00025705"/>
    </source>
</evidence>
<keyword evidence="6" id="KW-0949">S-adenosyl-L-methionine</keyword>
<dbReference type="InterPro" id="IPR014776">
    <property type="entry name" value="4pyrrole_Mease_sub2"/>
</dbReference>
<dbReference type="SUPFAM" id="SSF69618">
    <property type="entry name" value="HemD-like"/>
    <property type="match status" value="1"/>
</dbReference>
<dbReference type="OrthoDB" id="9815856at2"/>
<dbReference type="InterPro" id="IPR036108">
    <property type="entry name" value="4pyrrol_syn_uPrphyn_synt_sf"/>
</dbReference>
<dbReference type="GO" id="GO:0004851">
    <property type="term" value="F:uroporphyrin-III C-methyltransferase activity"/>
    <property type="evidence" value="ECO:0007669"/>
    <property type="project" value="UniProtKB-EC"/>
</dbReference>
<dbReference type="FunFam" id="3.30.950.10:FF:000001">
    <property type="entry name" value="Siroheme synthase"/>
    <property type="match status" value="1"/>
</dbReference>
<feature type="domain" description="Tetrapyrrole biosynthesis uroporphyrinogen III synthase" evidence="11">
    <location>
        <begin position="279"/>
        <end position="517"/>
    </location>
</feature>
<dbReference type="GO" id="GO:0009236">
    <property type="term" value="P:cobalamin biosynthetic process"/>
    <property type="evidence" value="ECO:0007669"/>
    <property type="project" value="UniProtKB-KW"/>
</dbReference>
<keyword evidence="13" id="KW-1185">Reference proteome</keyword>
<dbReference type="SUPFAM" id="SSF53790">
    <property type="entry name" value="Tetrapyrrole methylase"/>
    <property type="match status" value="1"/>
</dbReference>
<evidence type="ECO:0000256" key="9">
    <source>
        <dbReference type="ARBA" id="ARBA00060548"/>
    </source>
</evidence>
<dbReference type="InterPro" id="IPR006366">
    <property type="entry name" value="CobA/CysG_C"/>
</dbReference>
<dbReference type="GO" id="GO:0019354">
    <property type="term" value="P:siroheme biosynthetic process"/>
    <property type="evidence" value="ECO:0007669"/>
    <property type="project" value="UniProtKB-UniPathway"/>
</dbReference>
<dbReference type="RefSeq" id="WP_146155982.1">
    <property type="nucleotide sequence ID" value="NZ_PVNK01000189.1"/>
</dbReference>
<comment type="similarity">
    <text evidence="1">Belongs to the precorrin methyltransferase family.</text>
</comment>
<evidence type="ECO:0000256" key="6">
    <source>
        <dbReference type="ARBA" id="ARBA00022691"/>
    </source>
</evidence>
<organism evidence="12 13">
    <name type="scientific">Enhygromyxa salina</name>
    <dbReference type="NCBI Taxonomy" id="215803"/>
    <lineage>
        <taxon>Bacteria</taxon>
        <taxon>Pseudomonadati</taxon>
        <taxon>Myxococcota</taxon>
        <taxon>Polyangia</taxon>
        <taxon>Nannocystales</taxon>
        <taxon>Nannocystaceae</taxon>
        <taxon>Enhygromyxa</taxon>
    </lineage>
</organism>
<name>A0A2S9XKF2_9BACT</name>
<keyword evidence="4 12" id="KW-0489">Methyltransferase</keyword>
<reference evidence="12 13" key="1">
    <citation type="submission" date="2018-03" db="EMBL/GenBank/DDBJ databases">
        <title>Draft Genome Sequences of the Obligatory Marine Myxobacteria Enhygromyxa salina SWB005.</title>
        <authorList>
            <person name="Poehlein A."/>
            <person name="Moghaddam J.A."/>
            <person name="Harms H."/>
            <person name="Alanjari M."/>
            <person name="Koenig G.M."/>
            <person name="Daniel R."/>
            <person name="Schaeberle T.F."/>
        </authorList>
    </citation>
    <scope>NUCLEOTIDE SEQUENCE [LARGE SCALE GENOMIC DNA]</scope>
    <source>
        <strain evidence="12 13">SWB005</strain>
    </source>
</reference>
<proteinExistence type="inferred from homology"/>
<accession>A0A2S9XKF2</accession>
<dbReference type="Pfam" id="PF02602">
    <property type="entry name" value="HEM4"/>
    <property type="match status" value="1"/>
</dbReference>
<dbReference type="GO" id="GO:0004852">
    <property type="term" value="F:uroporphyrinogen-III synthase activity"/>
    <property type="evidence" value="ECO:0007669"/>
    <property type="project" value="InterPro"/>
</dbReference>
<dbReference type="UniPathway" id="UPA00262">
    <property type="reaction ID" value="UER00211"/>
</dbReference>
<dbReference type="InterPro" id="IPR035996">
    <property type="entry name" value="4pyrrol_Methylase_sf"/>
</dbReference>
<evidence type="ECO:0000259" key="11">
    <source>
        <dbReference type="Pfam" id="PF02602"/>
    </source>
</evidence>
<sequence>MTDGFVAIVGAGPWDPELLTLAARDRLARADVVIVDYLVNPAVLIHCHPRAEILQRVRGPHPQPGQANRPSDRLDQARVNELLVEHARAGRYVVRLKGGDPMMFGRGAEEARYLADHGVRFEFVPGVSSPIAAPEAAGIPITHRDHTPSVSFVSGYEAYEKAGLTVAWEHLANSAGTLVLMMSVKNARANAQRLVEAGRSPSTPAAMVRWGTRGIQQTVVGTLADIAERASEAAIRPPAVMVVGEVVALRERIQWLERRPLFGRRVVVTRAARQAGGLVNLLTAEGADAVAFPCLDFVPAPPDQRRALERALLEMRERFTGVIVSSPNGVHALVEALARVELDARIFAGKEIAAIGTGTAERLIERGLRPDVVPSRARAEGLIDALRERGSLGASWLQIRADEGRALLGEAIAEAGGELELIVGYTTIRPSVSPLLLASLQAVDEGGEGYDAICFASGRTARHFVEATTEAFGEARALAHLARAKVIAIGPVTADAITALGVRVDAVAERQSDAGLLDAVLRTLGSKT</sequence>
<comment type="pathway">
    <text evidence="8">Porphyrin-containing compound metabolism; siroheme biosynthesis; precorrin-2 from uroporphyrinogen III: step 1/1.</text>
</comment>
<dbReference type="InterPro" id="IPR050161">
    <property type="entry name" value="Siro_Cobalamin_biosynth"/>
</dbReference>
<evidence type="ECO:0000313" key="13">
    <source>
        <dbReference type="Proteomes" id="UP000237968"/>
    </source>
</evidence>
<dbReference type="EC" id="2.1.1.107" evidence="2"/>
<dbReference type="Pfam" id="PF00590">
    <property type="entry name" value="TP_methylase"/>
    <property type="match status" value="1"/>
</dbReference>
<comment type="caution">
    <text evidence="12">The sequence shown here is derived from an EMBL/GenBank/DDBJ whole genome shotgun (WGS) entry which is preliminary data.</text>
</comment>
<dbReference type="EMBL" id="PVNK01000189">
    <property type="protein sequence ID" value="PRP93210.1"/>
    <property type="molecule type" value="Genomic_DNA"/>
</dbReference>
<dbReference type="InterPro" id="IPR014777">
    <property type="entry name" value="4pyrrole_Mease_sub1"/>
</dbReference>
<keyword evidence="7" id="KW-0627">Porphyrin biosynthesis</keyword>
<dbReference type="PANTHER" id="PTHR45790:SF3">
    <property type="entry name" value="S-ADENOSYL-L-METHIONINE-DEPENDENT UROPORPHYRINOGEN III METHYLTRANSFERASE, CHLOROPLASTIC"/>
    <property type="match status" value="1"/>
</dbReference>
<evidence type="ECO:0000256" key="5">
    <source>
        <dbReference type="ARBA" id="ARBA00022679"/>
    </source>
</evidence>
<dbReference type="Gene3D" id="3.30.950.10">
    <property type="entry name" value="Methyltransferase, Cobalt-precorrin-4 Transmethylase, Domain 2"/>
    <property type="match status" value="1"/>
</dbReference>
<protein>
    <recommendedName>
        <fullName evidence="2">uroporphyrinogen-III C-methyltransferase</fullName>
        <ecNumber evidence="2">2.1.1.107</ecNumber>
    </recommendedName>
</protein>
<dbReference type="Gene3D" id="3.40.1010.10">
    <property type="entry name" value="Cobalt-precorrin-4 Transmethylase, Domain 1"/>
    <property type="match status" value="1"/>
</dbReference>
<evidence type="ECO:0000256" key="2">
    <source>
        <dbReference type="ARBA" id="ARBA00012162"/>
    </source>
</evidence>
<dbReference type="CDD" id="cd11642">
    <property type="entry name" value="SUMT"/>
    <property type="match status" value="1"/>
</dbReference>
<dbReference type="FunFam" id="3.40.1010.10:FF:000001">
    <property type="entry name" value="Siroheme synthase"/>
    <property type="match status" value="1"/>
</dbReference>
<keyword evidence="3" id="KW-0169">Cobalamin biosynthesis</keyword>
<dbReference type="InterPro" id="IPR003754">
    <property type="entry name" value="4pyrrol_synth_uPrphyn_synth"/>
</dbReference>
<feature type="domain" description="Tetrapyrrole methylase" evidence="10">
    <location>
        <begin position="6"/>
        <end position="226"/>
    </location>
</feature>
<dbReference type="CDD" id="cd06578">
    <property type="entry name" value="HemD"/>
    <property type="match status" value="1"/>
</dbReference>
<dbReference type="NCBIfam" id="NF004790">
    <property type="entry name" value="PRK06136.1"/>
    <property type="match status" value="1"/>
</dbReference>
<keyword evidence="5 12" id="KW-0808">Transferase</keyword>
<evidence type="ECO:0000256" key="3">
    <source>
        <dbReference type="ARBA" id="ARBA00022573"/>
    </source>
</evidence>
<dbReference type="AlphaFoldDB" id="A0A2S9XKF2"/>
<dbReference type="InterPro" id="IPR000878">
    <property type="entry name" value="4pyrrol_Mease"/>
</dbReference>
<evidence type="ECO:0000256" key="7">
    <source>
        <dbReference type="ARBA" id="ARBA00023244"/>
    </source>
</evidence>
<dbReference type="NCBIfam" id="TIGR01469">
    <property type="entry name" value="cobA_cysG_Cterm"/>
    <property type="match status" value="1"/>
</dbReference>
<evidence type="ECO:0000313" key="12">
    <source>
        <dbReference type="EMBL" id="PRP93210.1"/>
    </source>
</evidence>
<evidence type="ECO:0000256" key="1">
    <source>
        <dbReference type="ARBA" id="ARBA00005879"/>
    </source>
</evidence>
<evidence type="ECO:0000256" key="4">
    <source>
        <dbReference type="ARBA" id="ARBA00022603"/>
    </source>
</evidence>
<gene>
    <name evidence="12" type="primary">nasF</name>
    <name evidence="12" type="ORF">ENSA5_43870</name>
</gene>
<comment type="pathway">
    <text evidence="9">Cofactor biosynthesis; adenosylcobalamin biosynthesis; precorrin-2 from uroporphyrinogen III: step 1/1.</text>
</comment>